<reference evidence="14" key="1">
    <citation type="submission" date="2020-04" db="EMBL/GenBank/DDBJ databases">
        <title>Deep metagenomics examines the oral microbiome during advanced dental caries in children, revealing novel taxa and co-occurrences with host molecules.</title>
        <authorList>
            <person name="Baker J.L."/>
            <person name="Morton J.T."/>
            <person name="Dinis M."/>
            <person name="Alvarez R."/>
            <person name="Tran N.C."/>
            <person name="Knight R."/>
            <person name="Edlund A."/>
        </authorList>
    </citation>
    <scope>NUCLEOTIDE SEQUENCE</scope>
    <source>
        <strain evidence="14">JCVI_23_bin.16</strain>
    </source>
</reference>
<dbReference type="NCBIfam" id="NF005088">
    <property type="entry name" value="PRK06522.1-2"/>
    <property type="match status" value="1"/>
</dbReference>
<dbReference type="InterPro" id="IPR050838">
    <property type="entry name" value="Ketopantoate_reductase"/>
</dbReference>
<evidence type="ECO:0000256" key="5">
    <source>
        <dbReference type="ARBA" id="ARBA00019465"/>
    </source>
</evidence>
<evidence type="ECO:0000256" key="2">
    <source>
        <dbReference type="ARBA" id="ARBA00004994"/>
    </source>
</evidence>
<protein>
    <recommendedName>
        <fullName evidence="5 11">2-dehydropantoate 2-reductase</fullName>
        <ecNumber evidence="4 11">1.1.1.169</ecNumber>
    </recommendedName>
    <alternativeName>
        <fullName evidence="9 11">Ketopantoate reductase</fullName>
    </alternativeName>
</protein>
<accession>A0A929MQH4</accession>
<dbReference type="GO" id="GO:0050661">
    <property type="term" value="F:NADP binding"/>
    <property type="evidence" value="ECO:0007669"/>
    <property type="project" value="TreeGrafter"/>
</dbReference>
<evidence type="ECO:0000256" key="1">
    <source>
        <dbReference type="ARBA" id="ARBA00002919"/>
    </source>
</evidence>
<feature type="domain" description="Ketopantoate reductase C-terminal" evidence="13">
    <location>
        <begin position="179"/>
        <end position="301"/>
    </location>
</feature>
<comment type="pathway">
    <text evidence="2 11">Cofactor biosynthesis; (R)-pantothenate biosynthesis; (R)-pantoate from 3-methyl-2-oxobutanoate: step 2/2.</text>
</comment>
<evidence type="ECO:0000256" key="6">
    <source>
        <dbReference type="ARBA" id="ARBA00022655"/>
    </source>
</evidence>
<dbReference type="InterPro" id="IPR003710">
    <property type="entry name" value="ApbA"/>
</dbReference>
<evidence type="ECO:0000259" key="12">
    <source>
        <dbReference type="Pfam" id="PF02558"/>
    </source>
</evidence>
<feature type="domain" description="Ketopantoate reductase N-terminal" evidence="12">
    <location>
        <begin position="4"/>
        <end position="148"/>
    </location>
</feature>
<dbReference type="PANTHER" id="PTHR43765:SF2">
    <property type="entry name" value="2-DEHYDROPANTOATE 2-REDUCTASE"/>
    <property type="match status" value="1"/>
</dbReference>
<comment type="catalytic activity">
    <reaction evidence="10 11">
        <text>(R)-pantoate + NADP(+) = 2-dehydropantoate + NADPH + H(+)</text>
        <dbReference type="Rhea" id="RHEA:16233"/>
        <dbReference type="ChEBI" id="CHEBI:11561"/>
        <dbReference type="ChEBI" id="CHEBI:15378"/>
        <dbReference type="ChEBI" id="CHEBI:15980"/>
        <dbReference type="ChEBI" id="CHEBI:57783"/>
        <dbReference type="ChEBI" id="CHEBI:58349"/>
        <dbReference type="EC" id="1.1.1.169"/>
    </reaction>
</comment>
<evidence type="ECO:0000256" key="10">
    <source>
        <dbReference type="ARBA" id="ARBA00048793"/>
    </source>
</evidence>
<gene>
    <name evidence="14" type="ORF">HXK00_07530</name>
</gene>
<evidence type="ECO:0000256" key="4">
    <source>
        <dbReference type="ARBA" id="ARBA00013014"/>
    </source>
</evidence>
<dbReference type="SUPFAM" id="SSF51735">
    <property type="entry name" value="NAD(P)-binding Rossmann-fold domains"/>
    <property type="match status" value="1"/>
</dbReference>
<dbReference type="FunFam" id="1.10.1040.10:FF:000017">
    <property type="entry name" value="2-dehydropantoate 2-reductase"/>
    <property type="match status" value="1"/>
</dbReference>
<evidence type="ECO:0000259" key="13">
    <source>
        <dbReference type="Pfam" id="PF08546"/>
    </source>
</evidence>
<evidence type="ECO:0000313" key="15">
    <source>
        <dbReference type="Proteomes" id="UP000757900"/>
    </source>
</evidence>
<dbReference type="GO" id="GO:0015940">
    <property type="term" value="P:pantothenate biosynthetic process"/>
    <property type="evidence" value="ECO:0007669"/>
    <property type="project" value="UniProtKB-KW"/>
</dbReference>
<keyword evidence="7 11" id="KW-0521">NADP</keyword>
<dbReference type="EC" id="1.1.1.169" evidence="4 11"/>
<dbReference type="Proteomes" id="UP000757900">
    <property type="component" value="Unassembled WGS sequence"/>
</dbReference>
<dbReference type="InterPro" id="IPR013328">
    <property type="entry name" value="6PGD_dom2"/>
</dbReference>
<dbReference type="SUPFAM" id="SSF48179">
    <property type="entry name" value="6-phosphogluconate dehydrogenase C-terminal domain-like"/>
    <property type="match status" value="1"/>
</dbReference>
<dbReference type="InterPro" id="IPR036291">
    <property type="entry name" value="NAD(P)-bd_dom_sf"/>
</dbReference>
<dbReference type="GO" id="GO:0008677">
    <property type="term" value="F:2-dehydropantoate 2-reductase activity"/>
    <property type="evidence" value="ECO:0007669"/>
    <property type="project" value="UniProtKB-EC"/>
</dbReference>
<dbReference type="InterPro" id="IPR008927">
    <property type="entry name" value="6-PGluconate_DH-like_C_sf"/>
</dbReference>
<proteinExistence type="inferred from homology"/>
<dbReference type="Gene3D" id="3.40.50.720">
    <property type="entry name" value="NAD(P)-binding Rossmann-like Domain"/>
    <property type="match status" value="1"/>
</dbReference>
<comment type="function">
    <text evidence="1 11">Catalyzes the NADPH-dependent reduction of ketopantoate into pantoic acid.</text>
</comment>
<evidence type="ECO:0000313" key="14">
    <source>
        <dbReference type="EMBL" id="MBF0935472.1"/>
    </source>
</evidence>
<comment type="caution">
    <text evidence="14">The sequence shown here is derived from an EMBL/GenBank/DDBJ whole genome shotgun (WGS) entry which is preliminary data.</text>
</comment>
<sequence>MLTYIVGAGAMGCRFGYQMAEAGQKVVLFDGWQDHIQAIKEKGLIITGDQDKTVALDIRPFGQDAPVCDLMILFVKAHQLETTLKETAHLRDQHTKVFCLLNGLGHEEVIKRYVDPHNIMMGVTVWTAVLLGPGQVRLKDSGTINFCALDPSGKEVGLEVEALLNQARLNATYDQEVFKAIWTKACVNGTMNSTCALTDCTIAEFFSSEEGRLIVRQLMHEFITVAKAKGIALDEEKIYQYLMDLSVKLAGHYPSMHQDLVQQKRLTEIDYINGAVARMGADLGIDTPYCKMVTEFIHVKERQIGVRA</sequence>
<evidence type="ECO:0000256" key="7">
    <source>
        <dbReference type="ARBA" id="ARBA00022857"/>
    </source>
</evidence>
<dbReference type="AlphaFoldDB" id="A0A929MQH4"/>
<evidence type="ECO:0000256" key="3">
    <source>
        <dbReference type="ARBA" id="ARBA00007870"/>
    </source>
</evidence>
<name>A0A929MQH4_ABIDE</name>
<comment type="similarity">
    <text evidence="3 11">Belongs to the ketopantoate reductase family.</text>
</comment>
<keyword evidence="6 11" id="KW-0566">Pantothenate biosynthesis</keyword>
<evidence type="ECO:0000256" key="8">
    <source>
        <dbReference type="ARBA" id="ARBA00023002"/>
    </source>
</evidence>
<evidence type="ECO:0000256" key="9">
    <source>
        <dbReference type="ARBA" id="ARBA00032024"/>
    </source>
</evidence>
<dbReference type="InterPro" id="IPR013332">
    <property type="entry name" value="KPR_N"/>
</dbReference>
<dbReference type="Pfam" id="PF02558">
    <property type="entry name" value="ApbA"/>
    <property type="match status" value="1"/>
</dbReference>
<dbReference type="EMBL" id="JABZFV010000245">
    <property type="protein sequence ID" value="MBF0935472.1"/>
    <property type="molecule type" value="Genomic_DNA"/>
</dbReference>
<dbReference type="PANTHER" id="PTHR43765">
    <property type="entry name" value="2-DEHYDROPANTOATE 2-REDUCTASE-RELATED"/>
    <property type="match status" value="1"/>
</dbReference>
<dbReference type="InterPro" id="IPR013752">
    <property type="entry name" value="KPA_reductase"/>
</dbReference>
<keyword evidence="8 11" id="KW-0560">Oxidoreductase</keyword>
<dbReference type="Pfam" id="PF08546">
    <property type="entry name" value="ApbA_C"/>
    <property type="match status" value="1"/>
</dbReference>
<dbReference type="GO" id="GO:0005737">
    <property type="term" value="C:cytoplasm"/>
    <property type="evidence" value="ECO:0007669"/>
    <property type="project" value="TreeGrafter"/>
</dbReference>
<evidence type="ECO:0000256" key="11">
    <source>
        <dbReference type="RuleBase" id="RU362068"/>
    </source>
</evidence>
<dbReference type="NCBIfam" id="TIGR00745">
    <property type="entry name" value="apbA_panE"/>
    <property type="match status" value="1"/>
</dbReference>
<dbReference type="Gene3D" id="1.10.1040.10">
    <property type="entry name" value="N-(1-d-carboxylethyl)-l-norvaline Dehydrogenase, domain 2"/>
    <property type="match status" value="1"/>
</dbReference>
<organism evidence="14 15">
    <name type="scientific">Abiotrophia defectiva</name>
    <name type="common">Streptococcus defectivus</name>
    <dbReference type="NCBI Taxonomy" id="46125"/>
    <lineage>
        <taxon>Bacteria</taxon>
        <taxon>Bacillati</taxon>
        <taxon>Bacillota</taxon>
        <taxon>Bacilli</taxon>
        <taxon>Lactobacillales</taxon>
        <taxon>Aerococcaceae</taxon>
        <taxon>Abiotrophia</taxon>
    </lineage>
</organism>